<name>A0A8H6R994_9PEZI</name>
<evidence type="ECO:0000313" key="2">
    <source>
        <dbReference type="EMBL" id="KAF7186754.1"/>
    </source>
</evidence>
<dbReference type="OrthoDB" id="3650878at2759"/>
<protein>
    <recommendedName>
        <fullName evidence="1">BTB domain-containing protein</fullName>
    </recommendedName>
</protein>
<dbReference type="AlphaFoldDB" id="A0A8H6R994"/>
<sequence>MASDTEDGATGQQSIAGKKMAKPYDVDDVFADQWYMPTPPMIPLADLRKPSMVTVHISDNGTKDSFTFNKGSLCARSAYFQRAFNGRFLESDKGEVALEDDGIATTRIMNIFTTWISSGRLYEEDGVATDSARMEFGSFGRAGQGGSDTEPAAKRIKLSAESEIEARRLAFMQRGGPPKGSVYEPAYRPALPLTWHWSLLFAIYVFADKYDTADLRCAAMNSIQAKLLMITPMMFSGPTLTETRYAVEHLPSVSLLRRLLVDFWATTTMASFMREVYGGEIIAALSDMPSSFLAECLMAAKTFDEAVAFDDVPEGHIDALRTYDKADCHYHEHQNDSQLVKDRCALGWIRFRDDYCIMPEKQAQGEDE</sequence>
<feature type="domain" description="BTB" evidence="1">
    <location>
        <begin position="51"/>
        <end position="125"/>
    </location>
</feature>
<dbReference type="Proteomes" id="UP000660729">
    <property type="component" value="Unassembled WGS sequence"/>
</dbReference>
<reference evidence="2" key="1">
    <citation type="submission" date="2020-04" db="EMBL/GenBank/DDBJ databases">
        <title>Draft genome resource of the tomato pathogen Pseudocercospora fuligena.</title>
        <authorList>
            <person name="Zaccaron A."/>
        </authorList>
    </citation>
    <scope>NUCLEOTIDE SEQUENCE</scope>
    <source>
        <strain evidence="2">PF001</strain>
    </source>
</reference>
<dbReference type="Gene3D" id="3.30.710.10">
    <property type="entry name" value="Potassium Channel Kv1.1, Chain A"/>
    <property type="match status" value="1"/>
</dbReference>
<dbReference type="InterPro" id="IPR000210">
    <property type="entry name" value="BTB/POZ_dom"/>
</dbReference>
<evidence type="ECO:0000313" key="3">
    <source>
        <dbReference type="Proteomes" id="UP000660729"/>
    </source>
</evidence>
<gene>
    <name evidence="2" type="ORF">HII31_11986</name>
</gene>
<dbReference type="InterPro" id="IPR011333">
    <property type="entry name" value="SKP1/BTB/POZ_sf"/>
</dbReference>
<comment type="caution">
    <text evidence="2">The sequence shown here is derived from an EMBL/GenBank/DDBJ whole genome shotgun (WGS) entry which is preliminary data.</text>
</comment>
<accession>A0A8H6R994</accession>
<evidence type="ECO:0000259" key="1">
    <source>
        <dbReference type="PROSITE" id="PS50097"/>
    </source>
</evidence>
<dbReference type="CDD" id="cd18186">
    <property type="entry name" value="BTB_POZ_ZBTB_KLHL-like"/>
    <property type="match status" value="1"/>
</dbReference>
<dbReference type="PANTHER" id="PTHR47843">
    <property type="entry name" value="BTB DOMAIN-CONTAINING PROTEIN-RELATED"/>
    <property type="match status" value="1"/>
</dbReference>
<proteinExistence type="predicted"/>
<dbReference type="PROSITE" id="PS50097">
    <property type="entry name" value="BTB"/>
    <property type="match status" value="1"/>
</dbReference>
<keyword evidence="3" id="KW-1185">Reference proteome</keyword>
<dbReference type="PANTHER" id="PTHR47843:SF2">
    <property type="entry name" value="BTB DOMAIN-CONTAINING PROTEIN"/>
    <property type="match status" value="1"/>
</dbReference>
<organism evidence="2 3">
    <name type="scientific">Pseudocercospora fuligena</name>
    <dbReference type="NCBI Taxonomy" id="685502"/>
    <lineage>
        <taxon>Eukaryota</taxon>
        <taxon>Fungi</taxon>
        <taxon>Dikarya</taxon>
        <taxon>Ascomycota</taxon>
        <taxon>Pezizomycotina</taxon>
        <taxon>Dothideomycetes</taxon>
        <taxon>Dothideomycetidae</taxon>
        <taxon>Mycosphaerellales</taxon>
        <taxon>Mycosphaerellaceae</taxon>
        <taxon>Pseudocercospora</taxon>
    </lineage>
</organism>
<dbReference type="EMBL" id="JABCIY010000248">
    <property type="protein sequence ID" value="KAF7186754.1"/>
    <property type="molecule type" value="Genomic_DNA"/>
</dbReference>